<dbReference type="RefSeq" id="WP_200464832.1">
    <property type="nucleotide sequence ID" value="NZ_JAENRR010000018.1"/>
</dbReference>
<evidence type="ECO:0000313" key="3">
    <source>
        <dbReference type="Proteomes" id="UP000605676"/>
    </source>
</evidence>
<sequence length="131" mass="15163">MNCPRCQEQLFISHINDCKTSIEIDTCPNCKGIWFDKNELSQIDDIIEPTFIEIRHIPNKDVQMETLHCPSCNNSPRLQKAIHPRDSKVIIDYCPYCHGIWLDKGELEAIQKETWIVTLGKIAKRLVLASR</sequence>
<gene>
    <name evidence="2" type="ORF">JIV24_09710</name>
</gene>
<feature type="domain" description="Transcription factor zinc-finger" evidence="1">
    <location>
        <begin position="68"/>
        <end position="110"/>
    </location>
</feature>
<dbReference type="EMBL" id="JAENRR010000018">
    <property type="protein sequence ID" value="MBK3517605.1"/>
    <property type="molecule type" value="Genomic_DNA"/>
</dbReference>
<accession>A0ABS1HJG5</accession>
<feature type="domain" description="Transcription factor zinc-finger" evidence="1">
    <location>
        <begin position="2"/>
        <end position="43"/>
    </location>
</feature>
<proteinExistence type="predicted"/>
<organism evidence="2 3">
    <name type="scientific">Carboxylicivirga marina</name>
    <dbReference type="NCBI Taxonomy" id="2800988"/>
    <lineage>
        <taxon>Bacteria</taxon>
        <taxon>Pseudomonadati</taxon>
        <taxon>Bacteroidota</taxon>
        <taxon>Bacteroidia</taxon>
        <taxon>Marinilabiliales</taxon>
        <taxon>Marinilabiliaceae</taxon>
        <taxon>Carboxylicivirga</taxon>
    </lineage>
</organism>
<dbReference type="Pfam" id="PF13453">
    <property type="entry name" value="Zn_ribbon_TFIIB"/>
    <property type="match status" value="2"/>
</dbReference>
<protein>
    <submittedName>
        <fullName evidence="2">Zf-TFIIB domain-containing protein</fullName>
    </submittedName>
</protein>
<evidence type="ECO:0000313" key="2">
    <source>
        <dbReference type="EMBL" id="MBK3517605.1"/>
    </source>
</evidence>
<name>A0ABS1HJG5_9BACT</name>
<comment type="caution">
    <text evidence="2">The sequence shown here is derived from an EMBL/GenBank/DDBJ whole genome shotgun (WGS) entry which is preliminary data.</text>
</comment>
<dbReference type="InterPro" id="IPR027392">
    <property type="entry name" value="TF_Znf"/>
</dbReference>
<evidence type="ECO:0000259" key="1">
    <source>
        <dbReference type="Pfam" id="PF13453"/>
    </source>
</evidence>
<dbReference type="Proteomes" id="UP000605676">
    <property type="component" value="Unassembled WGS sequence"/>
</dbReference>
<reference evidence="2 3" key="1">
    <citation type="submission" date="2021-01" db="EMBL/GenBank/DDBJ databases">
        <title>Carboxyliciviraga sp.nov., isolated from coastal sediments.</title>
        <authorList>
            <person name="Lu D."/>
            <person name="Zhang T."/>
        </authorList>
    </citation>
    <scope>NUCLEOTIDE SEQUENCE [LARGE SCALE GENOMIC DNA]</scope>
    <source>
        <strain evidence="2 3">N1Y132</strain>
    </source>
</reference>
<keyword evidence="3" id="KW-1185">Reference proteome</keyword>